<comment type="caution">
    <text evidence="1">The sequence shown here is derived from an EMBL/GenBank/DDBJ whole genome shotgun (WGS) entry which is preliminary data.</text>
</comment>
<dbReference type="KEGG" id="beq:BEWA_036710"/>
<dbReference type="RefSeq" id="XP_004833087.1">
    <property type="nucleotide sequence ID" value="XM_004833030.1"/>
</dbReference>
<dbReference type="Pfam" id="PF04385">
    <property type="entry name" value="FAINT"/>
    <property type="match status" value="1"/>
</dbReference>
<name>L1LEF4_THEEQ</name>
<dbReference type="GeneID" id="15806558"/>
<sequence length="237" mass="27904">MGARITLDISRADSDDRFTRIHYYDPRVSYLVLTPLEGLFLDKVVDGLDEVWEVQTDLEFCKNIKIHNSGGKPALLYLNIWDGRSYQFLHFRNLQGKWVEISRPMYSEILRDLVLNIKFDIDAPFETELFRVKECPSAGTHSLIYFPDQRYRLKEITNGPKSIWKAQGEEEKCDYFVLHGNIGNPKLVHAFVTSGDDHKILFFVKHQNKWDATNQEEFYRVVECIENDRPYEQMETE</sequence>
<protein>
    <submittedName>
        <fullName evidence="1">Uncharacterized protein</fullName>
    </submittedName>
</protein>
<dbReference type="InterPro" id="IPR007480">
    <property type="entry name" value="DUF529"/>
</dbReference>
<keyword evidence="2" id="KW-1185">Reference proteome</keyword>
<evidence type="ECO:0000313" key="1">
    <source>
        <dbReference type="EMBL" id="EKX73635.1"/>
    </source>
</evidence>
<organism evidence="1 2">
    <name type="scientific">Theileria equi strain WA</name>
    <dbReference type="NCBI Taxonomy" id="1537102"/>
    <lineage>
        <taxon>Eukaryota</taxon>
        <taxon>Sar</taxon>
        <taxon>Alveolata</taxon>
        <taxon>Apicomplexa</taxon>
        <taxon>Aconoidasida</taxon>
        <taxon>Piroplasmida</taxon>
        <taxon>Theileriidae</taxon>
        <taxon>Theileria</taxon>
    </lineage>
</organism>
<proteinExistence type="predicted"/>
<accession>L1LEF4</accession>
<dbReference type="VEuPathDB" id="PiroplasmaDB:BEWA_036710"/>
<dbReference type="Proteomes" id="UP000031512">
    <property type="component" value="Unassembled WGS sequence"/>
</dbReference>
<gene>
    <name evidence="1" type="ORF">BEWA_036710</name>
</gene>
<evidence type="ECO:0000313" key="2">
    <source>
        <dbReference type="Proteomes" id="UP000031512"/>
    </source>
</evidence>
<dbReference type="AlphaFoldDB" id="L1LEF4"/>
<reference evidence="1 2" key="1">
    <citation type="journal article" date="2012" name="BMC Genomics">
        <title>Comparative genomic analysis and phylogenetic position of Theileria equi.</title>
        <authorList>
            <person name="Kappmeyer L.S."/>
            <person name="Thiagarajan M."/>
            <person name="Herndon D.R."/>
            <person name="Ramsay J.D."/>
            <person name="Caler E."/>
            <person name="Djikeng A."/>
            <person name="Gillespie J.J."/>
            <person name="Lau A.O."/>
            <person name="Roalson E.H."/>
            <person name="Silva J.C."/>
            <person name="Silva M.G."/>
            <person name="Suarez C.E."/>
            <person name="Ueti M.W."/>
            <person name="Nene V.M."/>
            <person name="Mealey R.H."/>
            <person name="Knowles D.P."/>
            <person name="Brayton K.A."/>
        </authorList>
    </citation>
    <scope>NUCLEOTIDE SEQUENCE [LARGE SCALE GENOMIC DNA]</scope>
    <source>
        <strain evidence="1 2">WA</strain>
    </source>
</reference>
<dbReference type="EMBL" id="ACOU01000002">
    <property type="protein sequence ID" value="EKX73635.1"/>
    <property type="molecule type" value="Genomic_DNA"/>
</dbReference>